<keyword evidence="4" id="KW-1185">Reference proteome</keyword>
<keyword evidence="2" id="KW-0472">Membrane</keyword>
<gene>
    <name evidence="3" type="ORF">N0F65_011128</name>
</gene>
<evidence type="ECO:0000256" key="1">
    <source>
        <dbReference type="SAM" id="MobiDB-lite"/>
    </source>
</evidence>
<dbReference type="EMBL" id="DAKRPA010000007">
    <property type="protein sequence ID" value="DBA04580.1"/>
    <property type="molecule type" value="Genomic_DNA"/>
</dbReference>
<reference evidence="3" key="2">
    <citation type="journal article" date="2023" name="Microbiol Resour">
        <title>Decontamination and Annotation of the Draft Genome Sequence of the Oomycete Lagenidium giganteum ARSEF 373.</title>
        <authorList>
            <person name="Morgan W.R."/>
            <person name="Tartar A."/>
        </authorList>
    </citation>
    <scope>NUCLEOTIDE SEQUENCE</scope>
    <source>
        <strain evidence="3">ARSEF 373</strain>
    </source>
</reference>
<dbReference type="AlphaFoldDB" id="A0AAV2ZLY6"/>
<dbReference type="Proteomes" id="UP001146120">
    <property type="component" value="Unassembled WGS sequence"/>
</dbReference>
<feature type="compositionally biased region" description="Polar residues" evidence="1">
    <location>
        <begin position="23"/>
        <end position="35"/>
    </location>
</feature>
<feature type="transmembrane region" description="Helical" evidence="2">
    <location>
        <begin position="455"/>
        <end position="480"/>
    </location>
</feature>
<evidence type="ECO:0000313" key="4">
    <source>
        <dbReference type="Proteomes" id="UP001146120"/>
    </source>
</evidence>
<reference evidence="3" key="1">
    <citation type="submission" date="2022-11" db="EMBL/GenBank/DDBJ databases">
        <authorList>
            <person name="Morgan W.R."/>
            <person name="Tartar A."/>
        </authorList>
    </citation>
    <scope>NUCLEOTIDE SEQUENCE</scope>
    <source>
        <strain evidence="3">ARSEF 373</strain>
    </source>
</reference>
<evidence type="ECO:0000256" key="2">
    <source>
        <dbReference type="SAM" id="Phobius"/>
    </source>
</evidence>
<proteinExistence type="predicted"/>
<organism evidence="3 4">
    <name type="scientific">Lagenidium giganteum</name>
    <dbReference type="NCBI Taxonomy" id="4803"/>
    <lineage>
        <taxon>Eukaryota</taxon>
        <taxon>Sar</taxon>
        <taxon>Stramenopiles</taxon>
        <taxon>Oomycota</taxon>
        <taxon>Peronosporomycetes</taxon>
        <taxon>Pythiales</taxon>
        <taxon>Pythiaceae</taxon>
    </lineage>
</organism>
<feature type="transmembrane region" description="Helical" evidence="2">
    <location>
        <begin position="535"/>
        <end position="556"/>
    </location>
</feature>
<sequence>MWSLWRWLEATRATTVAPIALGPSQQAPRSSSQGPGTDYAHHVVRGSAGPIRIDRHQERIEQFIPFSWLRLVSSVGGLALLLSDIPRTGLGTINFAQLYDSVAPDTQINYGPYDYPVVRLRRPSDHSNASSTEELEPVPLWPYKYDTLSIPTRSLATYLNVSSYPRCVLYERECVVDTLDHGKAFEMLDALITATAREIAGTSSMPFVFLTKSKWIDRLYQIISKRVGIVYHEVRLTQAFLGHLPRNSTSPLGLCHRQCRGRSRQATTACPPLPFFCALTVSWPLQHPTRNDSAASVSMGDHMEARLAQIRAEFPHLRFEMLTLASQYGYTSKRSTWLWSGLEAASFNERGEEILTLIRGQHCVQGDCVTEIIDDYRYERMYIEQNPKEVLLMTASLRGFAQAYIWLRVLCLWCGCYVARATEPTYSNASASATVAAAWRLFFRIPVHVVVYGSWLPVLAYSFAHYIDCGLFHMWFYALWSTMNGEEDFDAIAYFTAAAVQMRNTWILGVVVHILVLVQRYILGVRGGAPTFPGGIIGIRGFAIGLTSLLTVFAQIRRLSFRDSNIVDIVPLSPAARWEPTRFATPTEFGFQYEVMVLSFAFAFVVVVASIGRATISAVNAANDMFPSAGALSAKSHYVPFSIGSIGPTTAMGGFWKVGTWRDLRWCS</sequence>
<comment type="caution">
    <text evidence="3">The sequence shown here is derived from an EMBL/GenBank/DDBJ whole genome shotgun (WGS) entry which is preliminary data.</text>
</comment>
<keyword evidence="2" id="KW-0812">Transmembrane</keyword>
<protein>
    <submittedName>
        <fullName evidence="3">Uncharacterized protein</fullName>
    </submittedName>
</protein>
<accession>A0AAV2ZLY6</accession>
<feature type="region of interest" description="Disordered" evidence="1">
    <location>
        <begin position="19"/>
        <end position="41"/>
    </location>
</feature>
<keyword evidence="2" id="KW-1133">Transmembrane helix</keyword>
<feature type="transmembrane region" description="Helical" evidence="2">
    <location>
        <begin position="595"/>
        <end position="616"/>
    </location>
</feature>
<evidence type="ECO:0000313" key="3">
    <source>
        <dbReference type="EMBL" id="DBA04580.1"/>
    </source>
</evidence>
<name>A0AAV2ZLY6_9STRA</name>
<feature type="transmembrane region" description="Helical" evidence="2">
    <location>
        <begin position="505"/>
        <end position="523"/>
    </location>
</feature>